<dbReference type="AlphaFoldDB" id="A0A8J6JEN5"/>
<sequence>MLQVVWAITFIGVIILGIIAGRKVKNIQEWALGGRNLTWIDVGCILAAFQMGGTTIIGVAQNGFKIGYAGAWYSITGTIAMLCMLLVVKPLRRRTNGDSLMSFMSDRYSPAVAKFYSYSYLLMGFFYIPIQLFTLCTVIQLVIPNSSLAVAAVIGLVLAVSYSALSGIEGAKVVGKLTCLFAYIFIAVGTFLIVSKAGGWADIKAVAPADHFSMANMPLNTIIGWIISSICGFMTMQAALQPTLAAKDDSHAVKGAIAGAIFSLPMGFLTATIGIVACVKLPEIDSSAAFVETVNTFLPSWLTGIILGMVALIIATTLSAQVLAVGTIMKNIYVNEINKNAEPKKVLAVSRILTFVFAMLSMIPIFAISKSTLSNVFMVVVTCGTAPMTFSVVCGLFWKKATKQGALWSMIVGIVVGIAWIVAGLNGKLNVCFPILITSFLVGYIVSKATNKEIPNVTVQ</sequence>
<dbReference type="PROSITE" id="PS00457">
    <property type="entry name" value="NA_SOLUT_SYMP_2"/>
    <property type="match status" value="1"/>
</dbReference>
<evidence type="ECO:0000256" key="7">
    <source>
        <dbReference type="ARBA" id="ARBA00022989"/>
    </source>
</evidence>
<dbReference type="Pfam" id="PF00474">
    <property type="entry name" value="SSF"/>
    <property type="match status" value="1"/>
</dbReference>
<evidence type="ECO:0000313" key="16">
    <source>
        <dbReference type="Proteomes" id="UP000661435"/>
    </source>
</evidence>
<dbReference type="InterPro" id="IPR050277">
    <property type="entry name" value="Sodium:Solute_Symporter"/>
</dbReference>
<keyword evidence="5 14" id="KW-0812">Transmembrane</keyword>
<protein>
    <submittedName>
        <fullName evidence="15">Sodium:solute symporter family protein</fullName>
    </submittedName>
</protein>
<name>A0A8J6JEN5_9FIRM</name>
<organism evidence="15 16">
    <name type="scientific">Lawsonibacter hominis</name>
    <dbReference type="NCBI Taxonomy" id="2763053"/>
    <lineage>
        <taxon>Bacteria</taxon>
        <taxon>Bacillati</taxon>
        <taxon>Bacillota</taxon>
        <taxon>Clostridia</taxon>
        <taxon>Eubacteriales</taxon>
        <taxon>Oscillospiraceae</taxon>
        <taxon>Lawsonibacter</taxon>
    </lineage>
</organism>
<evidence type="ECO:0000256" key="4">
    <source>
        <dbReference type="ARBA" id="ARBA00022475"/>
    </source>
</evidence>
<keyword evidence="3" id="KW-0813">Transport</keyword>
<dbReference type="Gene3D" id="1.20.1730.10">
    <property type="entry name" value="Sodium/glucose cotransporter"/>
    <property type="match status" value="1"/>
</dbReference>
<feature type="transmembrane region" description="Helical" evidence="14">
    <location>
        <begin position="297"/>
        <end position="325"/>
    </location>
</feature>
<evidence type="ECO:0000256" key="10">
    <source>
        <dbReference type="ARBA" id="ARBA00023136"/>
    </source>
</evidence>
<gene>
    <name evidence="15" type="ORF">H8S57_04135</name>
</gene>
<accession>A0A8J6JEN5</accession>
<comment type="similarity">
    <text evidence="2 13">Belongs to the sodium:solute symporter (SSF) (TC 2.A.21) family.</text>
</comment>
<keyword evidence="9" id="KW-0406">Ion transport</keyword>
<evidence type="ECO:0000256" key="1">
    <source>
        <dbReference type="ARBA" id="ARBA00004651"/>
    </source>
</evidence>
<evidence type="ECO:0000256" key="12">
    <source>
        <dbReference type="ARBA" id="ARBA00033708"/>
    </source>
</evidence>
<evidence type="ECO:0000256" key="3">
    <source>
        <dbReference type="ARBA" id="ARBA00022448"/>
    </source>
</evidence>
<keyword evidence="16" id="KW-1185">Reference proteome</keyword>
<feature type="transmembrane region" description="Helical" evidence="14">
    <location>
        <begin position="375"/>
        <end position="398"/>
    </location>
</feature>
<dbReference type="GO" id="GO:0015824">
    <property type="term" value="P:proline transport"/>
    <property type="evidence" value="ECO:0007669"/>
    <property type="project" value="TreeGrafter"/>
</dbReference>
<evidence type="ECO:0000256" key="14">
    <source>
        <dbReference type="SAM" id="Phobius"/>
    </source>
</evidence>
<keyword evidence="10 14" id="KW-0472">Membrane</keyword>
<dbReference type="PANTHER" id="PTHR48086">
    <property type="entry name" value="SODIUM/PROLINE SYMPORTER-RELATED"/>
    <property type="match status" value="1"/>
</dbReference>
<feature type="transmembrane region" description="Helical" evidence="14">
    <location>
        <begin position="120"/>
        <end position="143"/>
    </location>
</feature>
<evidence type="ECO:0000256" key="2">
    <source>
        <dbReference type="ARBA" id="ARBA00006434"/>
    </source>
</evidence>
<keyword evidence="4" id="KW-1003">Cell membrane</keyword>
<dbReference type="InterPro" id="IPR018212">
    <property type="entry name" value="Na/solute_symporter_CS"/>
</dbReference>
<evidence type="ECO:0000313" key="15">
    <source>
        <dbReference type="EMBL" id="MBC5732915.1"/>
    </source>
</evidence>
<dbReference type="CDD" id="cd10322">
    <property type="entry name" value="SLC5sbd"/>
    <property type="match status" value="1"/>
</dbReference>
<feature type="transmembrane region" description="Helical" evidence="14">
    <location>
        <begin position="36"/>
        <end position="60"/>
    </location>
</feature>
<evidence type="ECO:0000256" key="11">
    <source>
        <dbReference type="ARBA" id="ARBA00023201"/>
    </source>
</evidence>
<dbReference type="Proteomes" id="UP000661435">
    <property type="component" value="Unassembled WGS sequence"/>
</dbReference>
<proteinExistence type="inferred from homology"/>
<feature type="transmembrane region" description="Helical" evidence="14">
    <location>
        <begin position="221"/>
        <end position="240"/>
    </location>
</feature>
<keyword evidence="6" id="KW-0769">Symport</keyword>
<feature type="transmembrane region" description="Helical" evidence="14">
    <location>
        <begin position="252"/>
        <end position="277"/>
    </location>
</feature>
<evidence type="ECO:0000256" key="13">
    <source>
        <dbReference type="RuleBase" id="RU362091"/>
    </source>
</evidence>
<reference evidence="15" key="1">
    <citation type="submission" date="2020-08" db="EMBL/GenBank/DDBJ databases">
        <title>Genome public.</title>
        <authorList>
            <person name="Liu C."/>
            <person name="Sun Q."/>
        </authorList>
    </citation>
    <scope>NUCLEOTIDE SEQUENCE</scope>
    <source>
        <strain evidence="15">NSJ-51</strain>
    </source>
</reference>
<feature type="transmembrane region" description="Helical" evidence="14">
    <location>
        <begin position="346"/>
        <end position="369"/>
    </location>
</feature>
<evidence type="ECO:0000256" key="9">
    <source>
        <dbReference type="ARBA" id="ARBA00023065"/>
    </source>
</evidence>
<dbReference type="GO" id="GO:0005886">
    <property type="term" value="C:plasma membrane"/>
    <property type="evidence" value="ECO:0007669"/>
    <property type="project" value="UniProtKB-SubCell"/>
</dbReference>
<dbReference type="GO" id="GO:0005298">
    <property type="term" value="F:proline:sodium symporter activity"/>
    <property type="evidence" value="ECO:0007669"/>
    <property type="project" value="TreeGrafter"/>
</dbReference>
<keyword evidence="11" id="KW-0739">Sodium transport</keyword>
<dbReference type="EMBL" id="JACOPP010000003">
    <property type="protein sequence ID" value="MBC5732915.1"/>
    <property type="molecule type" value="Genomic_DNA"/>
</dbReference>
<keyword evidence="7 14" id="KW-1133">Transmembrane helix</keyword>
<comment type="catalytic activity">
    <reaction evidence="12">
        <text>L-proline(in) + Na(+)(in) = L-proline(out) + Na(+)(out)</text>
        <dbReference type="Rhea" id="RHEA:28967"/>
        <dbReference type="ChEBI" id="CHEBI:29101"/>
        <dbReference type="ChEBI" id="CHEBI:60039"/>
    </reaction>
</comment>
<feature type="transmembrane region" description="Helical" evidence="14">
    <location>
        <begin position="405"/>
        <end position="422"/>
    </location>
</feature>
<dbReference type="PANTHER" id="PTHR48086:SF3">
    <property type="entry name" value="SODIUM_PROLINE SYMPORTER"/>
    <property type="match status" value="1"/>
</dbReference>
<dbReference type="GO" id="GO:0015193">
    <property type="term" value="F:L-proline transmembrane transporter activity"/>
    <property type="evidence" value="ECO:0007669"/>
    <property type="project" value="TreeGrafter"/>
</dbReference>
<feature type="transmembrane region" description="Helical" evidence="14">
    <location>
        <begin position="149"/>
        <end position="168"/>
    </location>
</feature>
<dbReference type="InterPro" id="IPR001734">
    <property type="entry name" value="Na/solute_symporter"/>
</dbReference>
<comment type="caution">
    <text evidence="15">The sequence shown here is derived from an EMBL/GenBank/DDBJ whole genome shotgun (WGS) entry which is preliminary data.</text>
</comment>
<feature type="transmembrane region" description="Helical" evidence="14">
    <location>
        <begin position="6"/>
        <end position="24"/>
    </location>
</feature>
<feature type="transmembrane region" description="Helical" evidence="14">
    <location>
        <begin position="66"/>
        <end position="88"/>
    </location>
</feature>
<comment type="subcellular location">
    <subcellularLocation>
        <location evidence="1">Cell membrane</location>
        <topology evidence="1">Multi-pass membrane protein</topology>
    </subcellularLocation>
</comment>
<dbReference type="PROSITE" id="PS50283">
    <property type="entry name" value="NA_SOLUT_SYMP_3"/>
    <property type="match status" value="1"/>
</dbReference>
<keyword evidence="8" id="KW-0915">Sodium</keyword>
<evidence type="ECO:0000256" key="8">
    <source>
        <dbReference type="ARBA" id="ARBA00023053"/>
    </source>
</evidence>
<evidence type="ECO:0000256" key="5">
    <source>
        <dbReference type="ARBA" id="ARBA00022692"/>
    </source>
</evidence>
<evidence type="ECO:0000256" key="6">
    <source>
        <dbReference type="ARBA" id="ARBA00022847"/>
    </source>
</evidence>
<dbReference type="RefSeq" id="WP_186906810.1">
    <property type="nucleotide sequence ID" value="NZ_JACOPP010000003.1"/>
</dbReference>
<feature type="transmembrane region" description="Helical" evidence="14">
    <location>
        <begin position="428"/>
        <end position="446"/>
    </location>
</feature>
<dbReference type="InterPro" id="IPR038377">
    <property type="entry name" value="Na/Glc_symporter_sf"/>
</dbReference>
<feature type="transmembrane region" description="Helical" evidence="14">
    <location>
        <begin position="180"/>
        <end position="201"/>
    </location>
</feature>